<accession>A0A2G9ULH4</accession>
<feature type="domain" description="Integrase catalytic" evidence="3">
    <location>
        <begin position="481"/>
        <end position="666"/>
    </location>
</feature>
<dbReference type="InterPro" id="IPR036397">
    <property type="entry name" value="RNaseH_sf"/>
</dbReference>
<keyword evidence="4" id="KW-0418">Kinase</keyword>
<keyword evidence="4" id="KW-0808">Transferase</keyword>
<sequence>RVQEYSIVLLMYRDPLTYTIRNYNADVDAIGPAGSVVDVAAVNEANSHQPTAARVVMVKSSVWQPAVEATPRTIAIGAMLMPSLGCEPKASKPRTGIMTEDVDGHVLDKYELQKRLGKGAYGIVWKAIDRRTKDVVALKKTKPILTRGFPAVKLSSVDQDFLQERHLLVCNPSIRGEHQVPHIIVGLDHYYSFILDNGQSSFTPSGLRLANTVFGPTLYGRGMTDSTNQESCANAAVIHGLTAITEQELLSKIFELDGMEAQNDENEMEDRFSLETHACVTEKPEVSDFFDLSRFSRWNTAVRTLARVCKTIHKWITRINRRRENQGEICLKVTNAFDSGQEITADDMLLSERLLISETHKSISVRNLQKRFPQKKVFRDHDGIIRNISRLQNACLAYDTRNPIFVDKDSDLARLILTDIHTKNAHCGKDHTLCLARQRFWIPRPSGAFKKFVKSCVVCKRSQGLPFGAPEMPSLPKDRVILTKPFQTTGCDFMGPYISTNNTKLYVCLYTCLTTRAIHLEVVEDMSAAAFLNSFIRFISRRGVPKIVRTDCGTNFKLGQHVLETLFKEDPRNSGDTVMTYSANRGIRWLFNPPGAPWMGGAWERLVGTVKRAFSKSIGRKKLSHSELYTIVTQIEAIVNTRPLTAVSADVDEIPIRPIDFLERNLKYSSAARESEEIQDPSFDPDLIQTVSQVKQALDHTDKITSTFWEKWHMEYLTALREIQVIHRKQPRHTKLREPQLNEIVLVEQENLPRGSWCYGKVVELIRSNDGLVRSVKLLMPNKHLWHRPLNKLYPLEITSSNGDTPTSDNSPEQDHPANTNPGENNRPPRTAKLKAKKAIAAAIDGLSETSANVQLRTPITQASFIMIAVLITITFAQPATSNPSIACENGLLRVHPPKGEFELCIRDIYLVFEYMEADLHNVIKKMTILKDVHKQYIMCQLFRAIRFLHSGNVLHRDLKPSNVLLDADCRVKLADFGLARSLSSLEDYPEGQNMPELTEYVATRWYRSPEILLAAKRYTKGVDMWSLGCILAEMLLGRALFPGTSTINQIERIMNAISRPSRADIESIGSHYALSVLEKMPQRPRKTLDSMINTNNPHALDLIHRLLIFAPHRRLTVEQCLVNLPLPDHIQLSIDDYRNKLYDMMNQKKTHIRRIQHDKIKLIERPQTTTAVAPVVKPSTPMRNGSNVRGAAPIAQAECSDTDYDTARSMARAASVEKNGSLHSGSTLRGTALGFCPEERAQSADSRASKGNGTAKGRRRSIERPRMFSGIKPSRLMHPHKLISNY</sequence>
<dbReference type="Gene3D" id="1.10.510.10">
    <property type="entry name" value="Transferase(Phosphotransferase) domain 1"/>
    <property type="match status" value="1"/>
</dbReference>
<dbReference type="GO" id="GO:0015074">
    <property type="term" value="P:DNA integration"/>
    <property type="evidence" value="ECO:0007669"/>
    <property type="project" value="InterPro"/>
</dbReference>
<dbReference type="EMBL" id="KZ346091">
    <property type="protein sequence ID" value="PIO71003.1"/>
    <property type="molecule type" value="Genomic_DNA"/>
</dbReference>
<dbReference type="PROSITE" id="PS50011">
    <property type="entry name" value="PROTEIN_KINASE_DOM"/>
    <property type="match status" value="1"/>
</dbReference>
<dbReference type="SUPFAM" id="SSF56112">
    <property type="entry name" value="Protein kinase-like (PK-like)"/>
    <property type="match status" value="1"/>
</dbReference>
<dbReference type="GO" id="GO:0004672">
    <property type="term" value="F:protein kinase activity"/>
    <property type="evidence" value="ECO:0007669"/>
    <property type="project" value="InterPro"/>
</dbReference>
<dbReference type="InterPro" id="IPR041588">
    <property type="entry name" value="Integrase_H2C2"/>
</dbReference>
<protein>
    <submittedName>
        <fullName evidence="4">Kinase domain protein</fullName>
    </submittedName>
</protein>
<reference evidence="4 5" key="1">
    <citation type="submission" date="2015-09" db="EMBL/GenBank/DDBJ databases">
        <title>Draft genome of the parasitic nematode Teladorsagia circumcincta isolate WARC Sus (inbred).</title>
        <authorList>
            <person name="Mitreva M."/>
        </authorList>
    </citation>
    <scope>NUCLEOTIDE SEQUENCE [LARGE SCALE GENOMIC DNA]</scope>
    <source>
        <strain evidence="4 5">S</strain>
    </source>
</reference>
<feature type="compositionally biased region" description="Polar residues" evidence="1">
    <location>
        <begin position="1244"/>
        <end position="1253"/>
    </location>
</feature>
<dbReference type="InterPro" id="IPR001584">
    <property type="entry name" value="Integrase_cat-core"/>
</dbReference>
<evidence type="ECO:0000256" key="1">
    <source>
        <dbReference type="SAM" id="MobiDB-lite"/>
    </source>
</evidence>
<feature type="region of interest" description="Disordered" evidence="1">
    <location>
        <begin position="1240"/>
        <end position="1273"/>
    </location>
</feature>
<organism evidence="4 5">
    <name type="scientific">Teladorsagia circumcincta</name>
    <name type="common">Brown stomach worm</name>
    <name type="synonym">Ostertagia circumcincta</name>
    <dbReference type="NCBI Taxonomy" id="45464"/>
    <lineage>
        <taxon>Eukaryota</taxon>
        <taxon>Metazoa</taxon>
        <taxon>Ecdysozoa</taxon>
        <taxon>Nematoda</taxon>
        <taxon>Chromadorea</taxon>
        <taxon>Rhabditida</taxon>
        <taxon>Rhabditina</taxon>
        <taxon>Rhabditomorpha</taxon>
        <taxon>Strongyloidea</taxon>
        <taxon>Trichostrongylidae</taxon>
        <taxon>Teladorsagia</taxon>
    </lineage>
</organism>
<feature type="region of interest" description="Disordered" evidence="1">
    <location>
        <begin position="797"/>
        <end position="832"/>
    </location>
</feature>
<dbReference type="Gene3D" id="1.10.340.70">
    <property type="match status" value="1"/>
</dbReference>
<dbReference type="InterPro" id="IPR012337">
    <property type="entry name" value="RNaseH-like_sf"/>
</dbReference>
<keyword evidence="5" id="KW-1185">Reference proteome</keyword>
<dbReference type="Pfam" id="PF18701">
    <property type="entry name" value="DUF5641"/>
    <property type="match status" value="1"/>
</dbReference>
<gene>
    <name evidence="4" type="ORF">TELCIR_07114</name>
</gene>
<name>A0A2G9ULH4_TELCI</name>
<dbReference type="PROSITE" id="PS00108">
    <property type="entry name" value="PROTEIN_KINASE_ST"/>
    <property type="match status" value="1"/>
</dbReference>
<proteinExistence type="predicted"/>
<dbReference type="Gene3D" id="3.30.200.20">
    <property type="entry name" value="Phosphorylase Kinase, domain 1"/>
    <property type="match status" value="1"/>
</dbReference>
<dbReference type="InterPro" id="IPR011009">
    <property type="entry name" value="Kinase-like_dom_sf"/>
</dbReference>
<feature type="compositionally biased region" description="Polar residues" evidence="1">
    <location>
        <begin position="798"/>
        <end position="824"/>
    </location>
</feature>
<dbReference type="PANTHER" id="PTHR47331">
    <property type="entry name" value="PHD-TYPE DOMAIN-CONTAINING PROTEIN"/>
    <property type="match status" value="1"/>
</dbReference>
<evidence type="ECO:0000259" key="2">
    <source>
        <dbReference type="PROSITE" id="PS50011"/>
    </source>
</evidence>
<dbReference type="GO" id="GO:0003676">
    <property type="term" value="F:nucleic acid binding"/>
    <property type="evidence" value="ECO:0007669"/>
    <property type="project" value="InterPro"/>
</dbReference>
<dbReference type="PROSITE" id="PS50994">
    <property type="entry name" value="INTEGRASE"/>
    <property type="match status" value="1"/>
</dbReference>
<evidence type="ECO:0000259" key="3">
    <source>
        <dbReference type="PROSITE" id="PS50994"/>
    </source>
</evidence>
<dbReference type="Pfam" id="PF00069">
    <property type="entry name" value="Pkinase"/>
    <property type="match status" value="1"/>
</dbReference>
<dbReference type="InterPro" id="IPR008271">
    <property type="entry name" value="Ser/Thr_kinase_AS"/>
</dbReference>
<feature type="non-terminal residue" evidence="4">
    <location>
        <position position="1"/>
    </location>
</feature>
<dbReference type="FunFam" id="1.10.510.10:FF:000238">
    <property type="entry name" value="Mitogen-activated protein kinase"/>
    <property type="match status" value="1"/>
</dbReference>
<dbReference type="SMART" id="SM00220">
    <property type="entry name" value="S_TKc"/>
    <property type="match status" value="1"/>
</dbReference>
<evidence type="ECO:0000313" key="4">
    <source>
        <dbReference type="EMBL" id="PIO71003.1"/>
    </source>
</evidence>
<dbReference type="Proteomes" id="UP000230423">
    <property type="component" value="Unassembled WGS sequence"/>
</dbReference>
<dbReference type="SUPFAM" id="SSF53098">
    <property type="entry name" value="Ribonuclease H-like"/>
    <property type="match status" value="1"/>
</dbReference>
<dbReference type="GO" id="GO:0005524">
    <property type="term" value="F:ATP binding"/>
    <property type="evidence" value="ECO:0007669"/>
    <property type="project" value="InterPro"/>
</dbReference>
<dbReference type="Gene3D" id="3.30.420.10">
    <property type="entry name" value="Ribonuclease H-like superfamily/Ribonuclease H"/>
    <property type="match status" value="1"/>
</dbReference>
<dbReference type="Pfam" id="PF17921">
    <property type="entry name" value="Integrase_H2C2"/>
    <property type="match status" value="1"/>
</dbReference>
<dbReference type="OrthoDB" id="8019190at2759"/>
<dbReference type="InterPro" id="IPR000719">
    <property type="entry name" value="Prot_kinase_dom"/>
</dbReference>
<feature type="domain" description="Protein kinase" evidence="2">
    <location>
        <begin position="748"/>
        <end position="1133"/>
    </location>
</feature>
<dbReference type="InterPro" id="IPR040676">
    <property type="entry name" value="DUF5641"/>
</dbReference>
<evidence type="ECO:0000313" key="5">
    <source>
        <dbReference type="Proteomes" id="UP000230423"/>
    </source>
</evidence>